<dbReference type="EMBL" id="QNQU01000054">
    <property type="protein sequence ID" value="RBQ01896.1"/>
    <property type="molecule type" value="Genomic_DNA"/>
</dbReference>
<feature type="non-terminal residue" evidence="1">
    <location>
        <position position="1"/>
    </location>
</feature>
<evidence type="ECO:0000313" key="1">
    <source>
        <dbReference type="EMBL" id="RBQ01896.1"/>
    </source>
</evidence>
<protein>
    <submittedName>
        <fullName evidence="1">Uncharacterized protein</fullName>
    </submittedName>
</protein>
<proteinExistence type="predicted"/>
<evidence type="ECO:0000313" key="2">
    <source>
        <dbReference type="Proteomes" id="UP000252081"/>
    </source>
</evidence>
<reference evidence="1 2" key="1">
    <citation type="submission" date="2018-07" db="EMBL/GenBank/DDBJ databases">
        <title>A draft genome of a endophytic bacteria, a new species of Pedobacter.</title>
        <authorList>
            <person name="Zhang Z.D."/>
            <person name="Chen Z.J."/>
        </authorList>
    </citation>
    <scope>NUCLEOTIDE SEQUENCE [LARGE SCALE GENOMIC DNA]</scope>
    <source>
        <strain evidence="1 2">RS10</strain>
    </source>
</reference>
<sequence length="125" mass="12889">DKLDVTKSSSANAIVTVTNGTIAAVNDAGTQNGTTGGTAITSVLSNDTYNDVANAGVASAANITITQNNNNSNGKVTLNTTTGEVTVAANTPVGTYTMVLQTRVWLRQQILPLPKIITIAMVRLL</sequence>
<dbReference type="AlphaFoldDB" id="A0A366KJM4"/>
<keyword evidence="2" id="KW-1185">Reference proteome</keyword>
<dbReference type="Proteomes" id="UP000252081">
    <property type="component" value="Unassembled WGS sequence"/>
</dbReference>
<organism evidence="1 2">
    <name type="scientific">Pedobacter miscanthi</name>
    <dbReference type="NCBI Taxonomy" id="2259170"/>
    <lineage>
        <taxon>Bacteria</taxon>
        <taxon>Pseudomonadati</taxon>
        <taxon>Bacteroidota</taxon>
        <taxon>Sphingobacteriia</taxon>
        <taxon>Sphingobacteriales</taxon>
        <taxon>Sphingobacteriaceae</taxon>
        <taxon>Pedobacter</taxon>
    </lineage>
</organism>
<name>A0A366KJM4_9SPHI</name>
<gene>
    <name evidence="1" type="ORF">DRW42_28185</name>
</gene>
<accession>A0A366KJM4</accession>
<comment type="caution">
    <text evidence="1">The sequence shown here is derived from an EMBL/GenBank/DDBJ whole genome shotgun (WGS) entry which is preliminary data.</text>
</comment>